<feature type="compositionally biased region" description="Basic and acidic residues" evidence="1">
    <location>
        <begin position="141"/>
        <end position="160"/>
    </location>
</feature>
<protein>
    <submittedName>
        <fullName evidence="2">Uncharacterized protein</fullName>
    </submittedName>
</protein>
<dbReference type="AlphaFoldDB" id="A0AAV2HN56"/>
<feature type="compositionally biased region" description="Polar residues" evidence="1">
    <location>
        <begin position="115"/>
        <end position="134"/>
    </location>
</feature>
<evidence type="ECO:0000313" key="3">
    <source>
        <dbReference type="Proteomes" id="UP001497497"/>
    </source>
</evidence>
<organism evidence="2 3">
    <name type="scientific">Lymnaea stagnalis</name>
    <name type="common">Great pond snail</name>
    <name type="synonym">Helix stagnalis</name>
    <dbReference type="NCBI Taxonomy" id="6523"/>
    <lineage>
        <taxon>Eukaryota</taxon>
        <taxon>Metazoa</taxon>
        <taxon>Spiralia</taxon>
        <taxon>Lophotrochozoa</taxon>
        <taxon>Mollusca</taxon>
        <taxon>Gastropoda</taxon>
        <taxon>Heterobranchia</taxon>
        <taxon>Euthyneura</taxon>
        <taxon>Panpulmonata</taxon>
        <taxon>Hygrophila</taxon>
        <taxon>Lymnaeoidea</taxon>
        <taxon>Lymnaeidae</taxon>
        <taxon>Lymnaea</taxon>
    </lineage>
</organism>
<feature type="non-terminal residue" evidence="2">
    <location>
        <position position="160"/>
    </location>
</feature>
<sequence>PCDTSATHCDTSATPCDTRTTLCDGCIPSGHENVQQLEDCAQLTSSSGVSIQFDAVENVNSVNDLTHWNNGKPGGDKFELHSADNNLRDGTNTGPGETVSTKSDEGLESTHDNSEQSAQHNQNFSSDSSHNQLRLSWYPKEVMDGHEKDLDSNQTGVREE</sequence>
<accession>A0AAV2HN56</accession>
<proteinExistence type="predicted"/>
<feature type="non-terminal residue" evidence="2">
    <location>
        <position position="1"/>
    </location>
</feature>
<dbReference type="EMBL" id="CAXITT010000203">
    <property type="protein sequence ID" value="CAL1535485.1"/>
    <property type="molecule type" value="Genomic_DNA"/>
</dbReference>
<dbReference type="Proteomes" id="UP001497497">
    <property type="component" value="Unassembled WGS sequence"/>
</dbReference>
<reference evidence="2 3" key="1">
    <citation type="submission" date="2024-04" db="EMBL/GenBank/DDBJ databases">
        <authorList>
            <consortium name="Genoscope - CEA"/>
            <person name="William W."/>
        </authorList>
    </citation>
    <scope>NUCLEOTIDE SEQUENCE [LARGE SCALE GENOMIC DNA]</scope>
</reference>
<keyword evidence="3" id="KW-1185">Reference proteome</keyword>
<comment type="caution">
    <text evidence="2">The sequence shown here is derived from an EMBL/GenBank/DDBJ whole genome shotgun (WGS) entry which is preliminary data.</text>
</comment>
<feature type="compositionally biased region" description="Polar residues" evidence="1">
    <location>
        <begin position="83"/>
        <end position="101"/>
    </location>
</feature>
<name>A0AAV2HN56_LYMST</name>
<feature type="compositionally biased region" description="Basic and acidic residues" evidence="1">
    <location>
        <begin position="102"/>
        <end position="114"/>
    </location>
</feature>
<gene>
    <name evidence="2" type="ORF">GSLYS_00009445001</name>
</gene>
<feature type="region of interest" description="Disordered" evidence="1">
    <location>
        <begin position="67"/>
        <end position="160"/>
    </location>
</feature>
<evidence type="ECO:0000256" key="1">
    <source>
        <dbReference type="SAM" id="MobiDB-lite"/>
    </source>
</evidence>
<evidence type="ECO:0000313" key="2">
    <source>
        <dbReference type="EMBL" id="CAL1535485.1"/>
    </source>
</evidence>